<feature type="compositionally biased region" description="Polar residues" evidence="1">
    <location>
        <begin position="93"/>
        <end position="107"/>
    </location>
</feature>
<accession>A0ABU4VAL1</accession>
<reference evidence="2 3" key="1">
    <citation type="submission" date="2023-11" db="EMBL/GenBank/DDBJ databases">
        <title>Lentzea sokolovensis, sp. nov., Lentzea kristufkii, sp. nov., and Lentzea miocenensis, sp. nov., rare actinobacteria from Sokolov Coal Basin, Miocene lacustrine sediment, Czech Republic.</title>
        <authorList>
            <person name="Lara A."/>
            <person name="Kotroba L."/>
            <person name="Nouioui I."/>
            <person name="Neumann-Schaal M."/>
            <person name="Mast Y."/>
            <person name="Chronakova A."/>
        </authorList>
    </citation>
    <scope>NUCLEOTIDE SEQUENCE [LARGE SCALE GENOMIC DNA]</scope>
    <source>
        <strain evidence="2 3">BCCO 10_0061</strain>
    </source>
</reference>
<proteinExistence type="predicted"/>
<organism evidence="2 3">
    <name type="scientific">Lentzea sokolovensis</name>
    <dbReference type="NCBI Taxonomy" id="3095429"/>
    <lineage>
        <taxon>Bacteria</taxon>
        <taxon>Bacillati</taxon>
        <taxon>Actinomycetota</taxon>
        <taxon>Actinomycetes</taxon>
        <taxon>Pseudonocardiales</taxon>
        <taxon>Pseudonocardiaceae</taxon>
        <taxon>Lentzea</taxon>
    </lineage>
</organism>
<gene>
    <name evidence="2" type="ORF">SK854_40745</name>
</gene>
<keyword evidence="3" id="KW-1185">Reference proteome</keyword>
<comment type="caution">
    <text evidence="2">The sequence shown here is derived from an EMBL/GenBank/DDBJ whole genome shotgun (WGS) entry which is preliminary data.</text>
</comment>
<name>A0ABU4VAL1_9PSEU</name>
<dbReference type="EMBL" id="JAXAVU010000016">
    <property type="protein sequence ID" value="MDX8148500.1"/>
    <property type="molecule type" value="Genomic_DNA"/>
</dbReference>
<protein>
    <submittedName>
        <fullName evidence="2">Uncharacterized protein</fullName>
    </submittedName>
</protein>
<dbReference type="RefSeq" id="WP_319980493.1">
    <property type="nucleotide sequence ID" value="NZ_JAXAVU010000016.1"/>
</dbReference>
<evidence type="ECO:0000313" key="2">
    <source>
        <dbReference type="EMBL" id="MDX8148500.1"/>
    </source>
</evidence>
<evidence type="ECO:0000313" key="3">
    <source>
        <dbReference type="Proteomes" id="UP001285352"/>
    </source>
</evidence>
<feature type="region of interest" description="Disordered" evidence="1">
    <location>
        <begin position="83"/>
        <end position="107"/>
    </location>
</feature>
<sequence>MNELRNPIRYEFWSTPAINRPRCAIFAIVDPDGICPAAGNAPGRRLAVASHDGGGFAELLGAAETVLAFAGCGAAALRGTTSLGGGPAEHAPSSISAANASRLTCTP</sequence>
<dbReference type="Proteomes" id="UP001285352">
    <property type="component" value="Unassembled WGS sequence"/>
</dbReference>
<evidence type="ECO:0000256" key="1">
    <source>
        <dbReference type="SAM" id="MobiDB-lite"/>
    </source>
</evidence>